<feature type="region of interest" description="Disordered" evidence="2">
    <location>
        <begin position="791"/>
        <end position="857"/>
    </location>
</feature>
<proteinExistence type="predicted"/>
<feature type="compositionally biased region" description="Basic residues" evidence="2">
    <location>
        <begin position="945"/>
        <end position="957"/>
    </location>
</feature>
<feature type="coiled-coil region" evidence="1">
    <location>
        <begin position="57"/>
        <end position="127"/>
    </location>
</feature>
<feature type="compositionally biased region" description="Acidic residues" evidence="2">
    <location>
        <begin position="963"/>
        <end position="972"/>
    </location>
</feature>
<feature type="compositionally biased region" description="Acidic residues" evidence="2">
    <location>
        <begin position="910"/>
        <end position="928"/>
    </location>
</feature>
<feature type="compositionally biased region" description="Basic and acidic residues" evidence="2">
    <location>
        <begin position="452"/>
        <end position="475"/>
    </location>
</feature>
<feature type="compositionally biased region" description="Basic and acidic residues" evidence="2">
    <location>
        <begin position="802"/>
        <end position="824"/>
    </location>
</feature>
<feature type="compositionally biased region" description="Polar residues" evidence="2">
    <location>
        <begin position="172"/>
        <end position="184"/>
    </location>
</feature>
<dbReference type="EMBL" id="CACRXK020001376">
    <property type="protein sequence ID" value="CAB3988762.1"/>
    <property type="molecule type" value="Genomic_DNA"/>
</dbReference>
<keyword evidence="1" id="KW-0175">Coiled coil</keyword>
<feature type="compositionally biased region" description="Basic and acidic residues" evidence="2">
    <location>
        <begin position="872"/>
        <end position="882"/>
    </location>
</feature>
<feature type="compositionally biased region" description="Basic and acidic residues" evidence="2">
    <location>
        <begin position="1106"/>
        <end position="1117"/>
    </location>
</feature>
<feature type="region of interest" description="Disordered" evidence="2">
    <location>
        <begin position="488"/>
        <end position="759"/>
    </location>
</feature>
<feature type="compositionally biased region" description="Basic residues" evidence="2">
    <location>
        <begin position="1071"/>
        <end position="1080"/>
    </location>
</feature>
<feature type="compositionally biased region" description="Basic and acidic residues" evidence="2">
    <location>
        <begin position="704"/>
        <end position="719"/>
    </location>
</feature>
<sequence>MAGERNQWWPCKLKYLEANYERCKLKVRQDSLYCKLFILEYQNRLEEEKRITLKYEKNAVCQRLQQAEQKHLELTNEKELVAKKAVGDFTNVEGEWKAKTDKLIKEIESLQEERENEIKSKDDYILELTKELQVLKKLSQSKEPHAAGNTEEQPGNKRKLVKTKGTQELRKQNCQNSTTSNSIEAQYPDDIVPEETKTVSENRKGNCDVGSSNLVSDNIEKSETSDGEKLLESEIGSVLEVTEEMLKSCRRRSVLKKKKPDVCGLEDNNYEWSDCTNKDTTRRKRRVTFNGELEFKLPDGSKEIAELVNDDSSEQLESHDGQNGREDDLEVFDDILSRETHVRGEGLDTGCNALEKGSKMAGMKTWNLEGEDRKDNKLKNEMESCEVREGEESLENVDTRMNDGLDKNPDERKRKTDLRKKSKKKEGNKIVVQQESVKKNQRVAVDTEIDGENDKNSGDKEKDKIEKIKGGENRRISVETDILLSADRQCQDVKLKSGHENTVETTKTPKTENKVESEKSNSNEAANAQLGGTGGREVNYGPRRGLRREASGAKKPSKRLLDVFGNEVDGNEEPQNSQSKEKSRRNRRESKTKTSNAVARNKLVDIPISNETFEKEDLEKQRDESLKDEAAFENGDASDNENKSRTRKTRTKKASGKTMKTRKYAAKIENEVEGTSRKRRGKRGREETTKETRESLLAIENEEESKNKEMEEHGRKSSEEENCSPKQLSPLPGEVESSADSKRVEVADDAEEEQKIVDKICGEEVKDDVKQAQNMGDEKYGKEEDGLLIEKKNAVRRRSRRKTQEKINKMEDPNIFDGIKERKPSLRSKMRKTLELENDEENNRDGKQNLNENRENVHDCVEIDEKIGIAEENEEHVNESERKKAKVNSVIADKKRKTNLRSKKRKSSELEIDDDGIQDVNENNEDEKAEQVNETKVSMLDEVKKRKTTLRSKKRKSPVPEIDVGEIMDLNEEDVRVENGETNESLREIIEKEIDNKRQSGKNTKSAKRKSDTVVVNSAPRKTKSRKGKKREEAVDDDQISKNVALNVEDEDPEIKRVEDDDEDKANNGKKTNKRGRRRVAKGESEIKIMNKNEDGNEKMGNATGRVDDEDKENCERKSKKKGRKRELAESGENVLKGKEKGSEKVGSTRKTIEDEIEDKREAPEKMEKQEKTTKKKRRTLYSIRENTTFFNATNSIFQETLTFNQTRSSTAMPPSLSSFMKAFIVPKLKKK</sequence>
<dbReference type="OrthoDB" id="10638591at2759"/>
<dbReference type="AlphaFoldDB" id="A0A7D9HNA8"/>
<feature type="compositionally biased region" description="Basic and acidic residues" evidence="2">
    <location>
        <begin position="973"/>
        <end position="998"/>
    </location>
</feature>
<evidence type="ECO:0000256" key="1">
    <source>
        <dbReference type="SAM" id="Coils"/>
    </source>
</evidence>
<feature type="compositionally biased region" description="Basic residues" evidence="2">
    <location>
        <begin position="894"/>
        <end position="906"/>
    </location>
</feature>
<evidence type="ECO:0000256" key="2">
    <source>
        <dbReference type="SAM" id="MobiDB-lite"/>
    </source>
</evidence>
<feature type="compositionally biased region" description="Basic and acidic residues" evidence="2">
    <location>
        <begin position="666"/>
        <end position="676"/>
    </location>
</feature>
<feature type="region of interest" description="Disordered" evidence="2">
    <location>
        <begin position="139"/>
        <end position="185"/>
    </location>
</feature>
<evidence type="ECO:0000313" key="4">
    <source>
        <dbReference type="Proteomes" id="UP001152795"/>
    </source>
</evidence>
<feature type="compositionally biased region" description="Basic and acidic residues" evidence="2">
    <location>
        <begin position="929"/>
        <end position="944"/>
    </location>
</feature>
<feature type="compositionally biased region" description="Basic and acidic residues" evidence="2">
    <location>
        <begin position="1081"/>
        <end position="1098"/>
    </location>
</feature>
<reference evidence="3" key="1">
    <citation type="submission" date="2020-04" db="EMBL/GenBank/DDBJ databases">
        <authorList>
            <person name="Alioto T."/>
            <person name="Alioto T."/>
            <person name="Gomez Garrido J."/>
        </authorList>
    </citation>
    <scope>NUCLEOTIDE SEQUENCE</scope>
    <source>
        <strain evidence="3">A484AB</strain>
    </source>
</reference>
<name>A0A7D9HNA8_PARCT</name>
<feature type="compositionally biased region" description="Basic and acidic residues" evidence="2">
    <location>
        <begin position="1151"/>
        <end position="1173"/>
    </location>
</feature>
<organism evidence="3 4">
    <name type="scientific">Paramuricea clavata</name>
    <name type="common">Red gorgonian</name>
    <name type="synonym">Violescent sea-whip</name>
    <dbReference type="NCBI Taxonomy" id="317549"/>
    <lineage>
        <taxon>Eukaryota</taxon>
        <taxon>Metazoa</taxon>
        <taxon>Cnidaria</taxon>
        <taxon>Anthozoa</taxon>
        <taxon>Octocorallia</taxon>
        <taxon>Malacalcyonacea</taxon>
        <taxon>Plexauridae</taxon>
        <taxon>Paramuricea</taxon>
    </lineage>
</organism>
<feature type="compositionally biased region" description="Basic residues" evidence="2">
    <location>
        <begin position="415"/>
        <end position="426"/>
    </location>
</feature>
<feature type="compositionally biased region" description="Basic and acidic residues" evidence="2">
    <location>
        <begin position="370"/>
        <end position="414"/>
    </location>
</feature>
<evidence type="ECO:0000313" key="3">
    <source>
        <dbReference type="EMBL" id="CAB3988762.1"/>
    </source>
</evidence>
<accession>A0A7D9HNA8</accession>
<feature type="compositionally biased region" description="Basic and acidic residues" evidence="2">
    <location>
        <begin position="612"/>
        <end position="630"/>
    </location>
</feature>
<feature type="region of interest" description="Disordered" evidence="2">
    <location>
        <begin position="872"/>
        <end position="1177"/>
    </location>
</feature>
<protein>
    <submittedName>
        <fullName evidence="3">Uncharacterized protein</fullName>
    </submittedName>
</protein>
<feature type="compositionally biased region" description="Basic and acidic residues" evidence="2">
    <location>
        <begin position="841"/>
        <end position="857"/>
    </location>
</feature>
<feature type="region of interest" description="Disordered" evidence="2">
    <location>
        <begin position="362"/>
        <end position="475"/>
    </location>
</feature>
<feature type="compositionally biased region" description="Basic residues" evidence="2">
    <location>
        <begin position="645"/>
        <end position="665"/>
    </location>
</feature>
<gene>
    <name evidence="3" type="ORF">PACLA_8A021917</name>
</gene>
<dbReference type="Proteomes" id="UP001152795">
    <property type="component" value="Unassembled WGS sequence"/>
</dbReference>
<feature type="compositionally biased region" description="Basic and acidic residues" evidence="2">
    <location>
        <begin position="489"/>
        <end position="521"/>
    </location>
</feature>
<keyword evidence="4" id="KW-1185">Reference proteome</keyword>
<comment type="caution">
    <text evidence="3">The sequence shown here is derived from an EMBL/GenBank/DDBJ whole genome shotgun (WGS) entry which is preliminary data.</text>
</comment>
<feature type="compositionally biased region" description="Basic and acidic residues" evidence="2">
    <location>
        <begin position="684"/>
        <end position="694"/>
    </location>
</feature>